<reference evidence="6 7" key="1">
    <citation type="submission" date="2019-05" db="EMBL/GenBank/DDBJ databases">
        <title>Mikania micrantha, genome provides insights into the molecular mechanism of rapid growth.</title>
        <authorList>
            <person name="Liu B."/>
        </authorList>
    </citation>
    <scope>NUCLEOTIDE SEQUENCE [LARGE SCALE GENOMIC DNA]</scope>
    <source>
        <strain evidence="6">NLD-2019</strain>
        <tissue evidence="6">Leaf</tissue>
    </source>
</reference>
<dbReference type="GO" id="GO:0045735">
    <property type="term" value="F:nutrient reservoir activity"/>
    <property type="evidence" value="ECO:0007669"/>
    <property type="project" value="UniProtKB-KW"/>
</dbReference>
<gene>
    <name evidence="6" type="ORF">E3N88_08704</name>
</gene>
<dbReference type="SUPFAM" id="SSF47699">
    <property type="entry name" value="Bifunctional inhibitor/lipid-transfer protein/seed storage 2S albumin"/>
    <property type="match status" value="1"/>
</dbReference>
<dbReference type="PANTHER" id="PTHR35496:SF4">
    <property type="entry name" value="2S SULFUR-RICH SEED STORAGE PROTEIN 2-LIKE"/>
    <property type="match status" value="1"/>
</dbReference>
<evidence type="ECO:0000256" key="3">
    <source>
        <dbReference type="ARBA" id="ARBA00023129"/>
    </source>
</evidence>
<accession>A0A5N6PHY7</accession>
<organism evidence="6 7">
    <name type="scientific">Mikania micrantha</name>
    <name type="common">bitter vine</name>
    <dbReference type="NCBI Taxonomy" id="192012"/>
    <lineage>
        <taxon>Eukaryota</taxon>
        <taxon>Viridiplantae</taxon>
        <taxon>Streptophyta</taxon>
        <taxon>Embryophyta</taxon>
        <taxon>Tracheophyta</taxon>
        <taxon>Spermatophyta</taxon>
        <taxon>Magnoliopsida</taxon>
        <taxon>eudicotyledons</taxon>
        <taxon>Gunneridae</taxon>
        <taxon>Pentapetalae</taxon>
        <taxon>asterids</taxon>
        <taxon>campanulids</taxon>
        <taxon>Asterales</taxon>
        <taxon>Asteraceae</taxon>
        <taxon>Asteroideae</taxon>
        <taxon>Heliantheae alliance</taxon>
        <taxon>Eupatorieae</taxon>
        <taxon>Mikania</taxon>
    </lineage>
</organism>
<feature type="chain" id="PRO_5024341133" description="Bifunctional inhibitor/plant lipid transfer protein/seed storage helical domain-containing protein" evidence="4">
    <location>
        <begin position="25"/>
        <end position="158"/>
    </location>
</feature>
<protein>
    <recommendedName>
        <fullName evidence="5">Bifunctional inhibitor/plant lipid transfer protein/seed storage helical domain-containing protein</fullName>
    </recommendedName>
</protein>
<dbReference type="Pfam" id="PF00234">
    <property type="entry name" value="Tryp_alpha_amyl"/>
    <property type="match status" value="1"/>
</dbReference>
<evidence type="ECO:0000313" key="7">
    <source>
        <dbReference type="Proteomes" id="UP000326396"/>
    </source>
</evidence>
<dbReference type="Gene3D" id="1.10.110.10">
    <property type="entry name" value="Plant lipid-transfer and hydrophobic proteins"/>
    <property type="match status" value="1"/>
</dbReference>
<proteinExistence type="inferred from homology"/>
<dbReference type="OrthoDB" id="1922883at2759"/>
<dbReference type="EMBL" id="SZYD01000004">
    <property type="protein sequence ID" value="KAD6453998.1"/>
    <property type="molecule type" value="Genomic_DNA"/>
</dbReference>
<feature type="signal peptide" evidence="4">
    <location>
        <begin position="1"/>
        <end position="24"/>
    </location>
</feature>
<sequence length="158" mass="17905">MAKLALVFALTLTAIVAFSTVISAYRTTIITTTIDDTGVNTPWSTGLDNRKGSQEQCRTQIPIQQLNHCQMHLTQWTSLVVNPMQKQQHLQQCCTQLKQVSKECQCDAIQQVFDEARQQAGVTQVRQMLSKAQRLPTECSLEVQDVLMYEKKHHLCGR</sequence>
<keyword evidence="4" id="KW-0732">Signal</keyword>
<keyword evidence="7" id="KW-1185">Reference proteome</keyword>
<dbReference type="AlphaFoldDB" id="A0A5N6PHY7"/>
<comment type="similarity">
    <text evidence="1">Belongs to the 2S seed storage albumins family.</text>
</comment>
<dbReference type="InterPro" id="IPR000617">
    <property type="entry name" value="Napin/2SS/CON"/>
</dbReference>
<dbReference type="Proteomes" id="UP000326396">
    <property type="component" value="Linkage Group LG12"/>
</dbReference>
<keyword evidence="2" id="KW-0758">Storage protein</keyword>
<dbReference type="CDD" id="cd00261">
    <property type="entry name" value="AAI_SS"/>
    <property type="match status" value="1"/>
</dbReference>
<evidence type="ECO:0000256" key="2">
    <source>
        <dbReference type="ARBA" id="ARBA00022761"/>
    </source>
</evidence>
<keyword evidence="3" id="KW-0708">Seed storage protein</keyword>
<dbReference type="InterPro" id="IPR016140">
    <property type="entry name" value="Bifunc_inhib/LTP/seed_store"/>
</dbReference>
<dbReference type="InterPro" id="IPR036312">
    <property type="entry name" value="Bifun_inhib/LTP/seed_sf"/>
</dbReference>
<evidence type="ECO:0000256" key="1">
    <source>
        <dbReference type="ARBA" id="ARBA00008262"/>
    </source>
</evidence>
<comment type="caution">
    <text evidence="6">The sequence shown here is derived from an EMBL/GenBank/DDBJ whole genome shotgun (WGS) entry which is preliminary data.</text>
</comment>
<dbReference type="PANTHER" id="PTHR35496">
    <property type="entry name" value="2S SEED STORAGE PROTEIN 1-RELATED"/>
    <property type="match status" value="1"/>
</dbReference>
<evidence type="ECO:0000313" key="6">
    <source>
        <dbReference type="EMBL" id="KAD6453998.1"/>
    </source>
</evidence>
<name>A0A5N6PHY7_9ASTR</name>
<evidence type="ECO:0000256" key="4">
    <source>
        <dbReference type="SAM" id="SignalP"/>
    </source>
</evidence>
<dbReference type="SMART" id="SM00499">
    <property type="entry name" value="AAI"/>
    <property type="match status" value="1"/>
</dbReference>
<feature type="domain" description="Bifunctional inhibitor/plant lipid transfer protein/seed storage helical" evidence="5">
    <location>
        <begin position="57"/>
        <end position="156"/>
    </location>
</feature>
<evidence type="ECO:0000259" key="5">
    <source>
        <dbReference type="SMART" id="SM00499"/>
    </source>
</evidence>